<reference evidence="2 3" key="1">
    <citation type="submission" date="2019-04" db="EMBL/GenBank/DDBJ databases">
        <title>Chromosome genome assembly for Takifugu flavidus.</title>
        <authorList>
            <person name="Xiao S."/>
        </authorList>
    </citation>
    <scope>NUCLEOTIDE SEQUENCE [LARGE SCALE GENOMIC DNA]</scope>
    <source>
        <strain evidence="2">HTHZ2018</strain>
        <tissue evidence="2">Muscle</tissue>
    </source>
</reference>
<dbReference type="AlphaFoldDB" id="A0A5C6NP23"/>
<name>A0A5C6NP23_9TELE</name>
<dbReference type="EMBL" id="RHFK02000011">
    <property type="protein sequence ID" value="TWW68428.1"/>
    <property type="molecule type" value="Genomic_DNA"/>
</dbReference>
<accession>A0A5C6NP23</accession>
<comment type="caution">
    <text evidence="2">The sequence shown here is derived from an EMBL/GenBank/DDBJ whole genome shotgun (WGS) entry which is preliminary data.</text>
</comment>
<protein>
    <submittedName>
        <fullName evidence="2">Uncharacterized protein</fullName>
    </submittedName>
</protein>
<feature type="compositionally biased region" description="Gly residues" evidence="1">
    <location>
        <begin position="1"/>
        <end position="11"/>
    </location>
</feature>
<evidence type="ECO:0000256" key="1">
    <source>
        <dbReference type="SAM" id="MobiDB-lite"/>
    </source>
</evidence>
<feature type="non-terminal residue" evidence="2">
    <location>
        <position position="1"/>
    </location>
</feature>
<proteinExistence type="predicted"/>
<evidence type="ECO:0000313" key="3">
    <source>
        <dbReference type="Proteomes" id="UP000324091"/>
    </source>
</evidence>
<sequence>GGAGESAGGGLEEQVNQQEEGLEEQVNQQEEGLEEQVNQQEEGLEEQVNQQEEGLEEQLRRKRTVVLPMKDYPPRTDRGWGQVADAVTGAGRPSLLRQADVISDVFASIRHELLHTHRHPLPLLRDLLGNGCELMFPARMTLSQPSMLFGTLEELQELAFIERPIRRSLKVPSSLHPPPHPLTASACHSRTGERAFITDTR</sequence>
<evidence type="ECO:0000313" key="2">
    <source>
        <dbReference type="EMBL" id="TWW68428.1"/>
    </source>
</evidence>
<organism evidence="2 3">
    <name type="scientific">Takifugu flavidus</name>
    <name type="common">sansaifugu</name>
    <dbReference type="NCBI Taxonomy" id="433684"/>
    <lineage>
        <taxon>Eukaryota</taxon>
        <taxon>Metazoa</taxon>
        <taxon>Chordata</taxon>
        <taxon>Craniata</taxon>
        <taxon>Vertebrata</taxon>
        <taxon>Euteleostomi</taxon>
        <taxon>Actinopterygii</taxon>
        <taxon>Neopterygii</taxon>
        <taxon>Teleostei</taxon>
        <taxon>Neoteleostei</taxon>
        <taxon>Acanthomorphata</taxon>
        <taxon>Eupercaria</taxon>
        <taxon>Tetraodontiformes</taxon>
        <taxon>Tetradontoidea</taxon>
        <taxon>Tetraodontidae</taxon>
        <taxon>Takifugu</taxon>
    </lineage>
</organism>
<feature type="compositionally biased region" description="Low complexity" evidence="1">
    <location>
        <begin position="12"/>
        <end position="52"/>
    </location>
</feature>
<dbReference type="Proteomes" id="UP000324091">
    <property type="component" value="Chromosome 19"/>
</dbReference>
<gene>
    <name evidence="2" type="ORF">D4764_19G0002260</name>
</gene>
<keyword evidence="3" id="KW-1185">Reference proteome</keyword>
<feature type="region of interest" description="Disordered" evidence="1">
    <location>
        <begin position="1"/>
        <end position="56"/>
    </location>
</feature>